<feature type="region of interest" description="Disordered" evidence="1">
    <location>
        <begin position="57"/>
        <end position="95"/>
    </location>
</feature>
<evidence type="ECO:0000313" key="2">
    <source>
        <dbReference type="EMBL" id="JAC61742.1"/>
    </source>
</evidence>
<proteinExistence type="predicted"/>
<accession>A0A061QM68</accession>
<dbReference type="EMBL" id="GBEZ01025335">
    <property type="protein sequence ID" value="JAC61742.1"/>
    <property type="molecule type" value="Transcribed_RNA"/>
</dbReference>
<organism evidence="2">
    <name type="scientific">Tetraselmis sp. GSL018</name>
    <dbReference type="NCBI Taxonomy" id="582737"/>
    <lineage>
        <taxon>Eukaryota</taxon>
        <taxon>Viridiplantae</taxon>
        <taxon>Chlorophyta</taxon>
        <taxon>core chlorophytes</taxon>
        <taxon>Chlorodendrophyceae</taxon>
        <taxon>Chlorodendrales</taxon>
        <taxon>Chlorodendraceae</taxon>
        <taxon>Tetraselmis</taxon>
    </lineage>
</organism>
<gene>
    <name evidence="2" type="ORF">TSPGSL018_25354</name>
</gene>
<evidence type="ECO:0000256" key="1">
    <source>
        <dbReference type="SAM" id="MobiDB-lite"/>
    </source>
</evidence>
<dbReference type="AlphaFoldDB" id="A0A061QM68"/>
<reference evidence="2" key="1">
    <citation type="submission" date="2014-05" db="EMBL/GenBank/DDBJ databases">
        <title>The transcriptome of the halophilic microalga Tetraselmis sp. GSL018 isolated from the Great Salt Lake, Utah.</title>
        <authorList>
            <person name="Jinkerson R.E."/>
            <person name="D'Adamo S."/>
            <person name="Posewitz M.C."/>
        </authorList>
    </citation>
    <scope>NUCLEOTIDE SEQUENCE</scope>
    <source>
        <strain evidence="2">GSL018</strain>
    </source>
</reference>
<name>A0A061QM68_9CHLO</name>
<protein>
    <submittedName>
        <fullName evidence="2">Uncharacterized protein</fullName>
    </submittedName>
</protein>
<sequence>MYHQRVRPLRGRRFWPALGSGVDCPQAQQRRGCCERRSGAAARLRGASHAAPVRLDSMQQASGRVSGPGRRRGWTEAEPPAGSVARPPSSAQRAP</sequence>